<sequence>MKIRSASASYSLWIGISAFFAIKILAVHYRFNLLYSTPSILQSLPPFFFYYIHIYIHTHTHTIDATGFSSHTLVDL</sequence>
<name>A0A087T4U8_STEMI</name>
<keyword evidence="3" id="KW-1185">Reference proteome</keyword>
<keyword evidence="1" id="KW-0472">Membrane</keyword>
<evidence type="ECO:0000313" key="2">
    <source>
        <dbReference type="EMBL" id="KFM60137.1"/>
    </source>
</evidence>
<accession>A0A087T4U8</accession>
<feature type="transmembrane region" description="Helical" evidence="1">
    <location>
        <begin position="12"/>
        <end position="31"/>
    </location>
</feature>
<feature type="non-terminal residue" evidence="2">
    <location>
        <position position="76"/>
    </location>
</feature>
<reference evidence="2 3" key="1">
    <citation type="submission" date="2013-11" db="EMBL/GenBank/DDBJ databases">
        <title>Genome sequencing of Stegodyphus mimosarum.</title>
        <authorList>
            <person name="Bechsgaard J."/>
        </authorList>
    </citation>
    <scope>NUCLEOTIDE SEQUENCE [LARGE SCALE GENOMIC DNA]</scope>
</reference>
<gene>
    <name evidence="2" type="ORF">X975_14726</name>
</gene>
<keyword evidence="1" id="KW-1133">Transmembrane helix</keyword>
<protein>
    <submittedName>
        <fullName evidence="2">Uncharacterized protein</fullName>
    </submittedName>
</protein>
<dbReference type="AlphaFoldDB" id="A0A087T4U8"/>
<dbReference type="Proteomes" id="UP000054359">
    <property type="component" value="Unassembled WGS sequence"/>
</dbReference>
<keyword evidence="1" id="KW-0812">Transmembrane</keyword>
<proteinExistence type="predicted"/>
<dbReference type="EMBL" id="KK113398">
    <property type="protein sequence ID" value="KFM60137.1"/>
    <property type="molecule type" value="Genomic_DNA"/>
</dbReference>
<organism evidence="2 3">
    <name type="scientific">Stegodyphus mimosarum</name>
    <name type="common">African social velvet spider</name>
    <dbReference type="NCBI Taxonomy" id="407821"/>
    <lineage>
        <taxon>Eukaryota</taxon>
        <taxon>Metazoa</taxon>
        <taxon>Ecdysozoa</taxon>
        <taxon>Arthropoda</taxon>
        <taxon>Chelicerata</taxon>
        <taxon>Arachnida</taxon>
        <taxon>Araneae</taxon>
        <taxon>Araneomorphae</taxon>
        <taxon>Entelegynae</taxon>
        <taxon>Eresoidea</taxon>
        <taxon>Eresidae</taxon>
        <taxon>Stegodyphus</taxon>
    </lineage>
</organism>
<evidence type="ECO:0000256" key="1">
    <source>
        <dbReference type="SAM" id="Phobius"/>
    </source>
</evidence>
<evidence type="ECO:0000313" key="3">
    <source>
        <dbReference type="Proteomes" id="UP000054359"/>
    </source>
</evidence>